<name>A0A9Y2IQT4_9PSEU</name>
<dbReference type="KEGG" id="acab:QRX50_35900"/>
<accession>A0A9Y2IQT4</accession>
<dbReference type="RefSeq" id="WP_285974783.1">
    <property type="nucleotide sequence ID" value="NZ_CP127294.1"/>
</dbReference>
<dbReference type="EMBL" id="CP127294">
    <property type="protein sequence ID" value="WIX84257.1"/>
    <property type="molecule type" value="Genomic_DNA"/>
</dbReference>
<organism evidence="2 3">
    <name type="scientific">Amycolatopsis carbonis</name>
    <dbReference type="NCBI Taxonomy" id="715471"/>
    <lineage>
        <taxon>Bacteria</taxon>
        <taxon>Bacillati</taxon>
        <taxon>Actinomycetota</taxon>
        <taxon>Actinomycetes</taxon>
        <taxon>Pseudonocardiales</taxon>
        <taxon>Pseudonocardiaceae</taxon>
        <taxon>Amycolatopsis</taxon>
    </lineage>
</organism>
<evidence type="ECO:0000313" key="2">
    <source>
        <dbReference type="EMBL" id="WIX84257.1"/>
    </source>
</evidence>
<feature type="signal peptide" evidence="1">
    <location>
        <begin position="1"/>
        <end position="27"/>
    </location>
</feature>
<evidence type="ECO:0000313" key="3">
    <source>
        <dbReference type="Proteomes" id="UP001236014"/>
    </source>
</evidence>
<dbReference type="AlphaFoldDB" id="A0A9Y2IQT4"/>
<keyword evidence="3" id="KW-1185">Reference proteome</keyword>
<feature type="chain" id="PRO_5040787065" evidence="1">
    <location>
        <begin position="28"/>
        <end position="75"/>
    </location>
</feature>
<dbReference type="Proteomes" id="UP001236014">
    <property type="component" value="Chromosome"/>
</dbReference>
<protein>
    <submittedName>
        <fullName evidence="2">Uncharacterized protein</fullName>
    </submittedName>
</protein>
<keyword evidence="1" id="KW-0732">Signal</keyword>
<gene>
    <name evidence="2" type="ORF">QRX50_35900</name>
</gene>
<evidence type="ECO:0000256" key="1">
    <source>
        <dbReference type="SAM" id="SignalP"/>
    </source>
</evidence>
<reference evidence="2 3" key="1">
    <citation type="submission" date="2023-06" db="EMBL/GenBank/DDBJ databases">
        <authorList>
            <person name="Oyuntsetseg B."/>
            <person name="Kim S.B."/>
        </authorList>
    </citation>
    <scope>NUCLEOTIDE SEQUENCE [LARGE SCALE GENOMIC DNA]</scope>
    <source>
        <strain evidence="2 3">2-15</strain>
    </source>
</reference>
<proteinExistence type="predicted"/>
<sequence length="75" mass="7587">MKLSSKALATGLVAGALVLGGNAIASASTVIASYDNPNACQAALAIHETVQPGASFSCEQITISGGALRWWLVQN</sequence>